<organism evidence="3 4">
    <name type="scientific">Acanthamoeba castellanii (strain ATCC 30010 / Neff)</name>
    <dbReference type="NCBI Taxonomy" id="1257118"/>
    <lineage>
        <taxon>Eukaryota</taxon>
        <taxon>Amoebozoa</taxon>
        <taxon>Discosea</taxon>
        <taxon>Longamoebia</taxon>
        <taxon>Centramoebida</taxon>
        <taxon>Acanthamoebidae</taxon>
        <taxon>Acanthamoeba</taxon>
    </lineage>
</organism>
<dbReference type="Pfam" id="PF12146">
    <property type="entry name" value="Hydrolase_4"/>
    <property type="match status" value="1"/>
</dbReference>
<keyword evidence="3" id="KW-0378">Hydrolase</keyword>
<reference evidence="3 4" key="1">
    <citation type="journal article" date="2013" name="Genome Biol.">
        <title>Genome of Acanthamoeba castellanii highlights extensive lateral gene transfer and early evolution of tyrosine kinase signaling.</title>
        <authorList>
            <person name="Clarke M."/>
            <person name="Lohan A.J."/>
            <person name="Liu B."/>
            <person name="Lagkouvardos I."/>
            <person name="Roy S."/>
            <person name="Zafar N."/>
            <person name="Bertelli C."/>
            <person name="Schilde C."/>
            <person name="Kianianmomeni A."/>
            <person name="Burglin T.R."/>
            <person name="Frech C."/>
            <person name="Turcotte B."/>
            <person name="Kopec K.O."/>
            <person name="Synnott J.M."/>
            <person name="Choo C."/>
            <person name="Paponov I."/>
            <person name="Finkler A."/>
            <person name="Soon Heng Tan C."/>
            <person name="Hutchins A.P."/>
            <person name="Weinmeier T."/>
            <person name="Rattei T."/>
            <person name="Chu J.S."/>
            <person name="Gimenez G."/>
            <person name="Irimia M."/>
            <person name="Rigden D.J."/>
            <person name="Fitzpatrick D.A."/>
            <person name="Lorenzo-Morales J."/>
            <person name="Bateman A."/>
            <person name="Chiu C.H."/>
            <person name="Tang P."/>
            <person name="Hegemann P."/>
            <person name="Fromm H."/>
            <person name="Raoult D."/>
            <person name="Greub G."/>
            <person name="Miranda-Saavedra D."/>
            <person name="Chen N."/>
            <person name="Nash P."/>
            <person name="Ginger M.L."/>
            <person name="Horn M."/>
            <person name="Schaap P."/>
            <person name="Caler L."/>
            <person name="Loftus B."/>
        </authorList>
    </citation>
    <scope>NUCLEOTIDE SEQUENCE [LARGE SCALE GENOMIC DNA]</scope>
    <source>
        <strain evidence="3 4">Neff</strain>
    </source>
</reference>
<dbReference type="KEGG" id="acan:ACA1_129510"/>
<dbReference type="EMBL" id="KB008043">
    <property type="protein sequence ID" value="ELR14826.1"/>
    <property type="molecule type" value="Genomic_DNA"/>
</dbReference>
<dbReference type="AlphaFoldDB" id="L8GRQ5"/>
<keyword evidence="1" id="KW-1133">Transmembrane helix</keyword>
<sequence>MEGNVEGMPIYCVSSLFSLPFVATALPWILLGWVAYRYLKPLSIKTHATFLHEVSPGPTFMRNKQGLWLYTHAWLPPASVSPKGVVFYAHGFGGHGQRQWELAEFLSSQGFPYFVLDHQGFGRSEGDRGHVESFSDYIDDYEQFVNKVLQEHPEYADLPLFLFGSSMGGNLAIQLANRRPDMWNGVVLLAPAIMPHKASTAPWMLYAVRVLAKHLPKFIPFTSAPWRSSATIDKDVVNCYVSDPLTYTFPFGMRAGWCWEMLQAMQRVTSTVHNVEWPFVIFQGTQDTVTNAEGCVLFHQQARSQDKAYRELAGWAHSLFDESARHELYKEMLEWVAQRTGKSKS</sequence>
<keyword evidence="1" id="KW-0812">Transmembrane</keyword>
<dbReference type="OMA" id="SYEGWSH"/>
<dbReference type="GeneID" id="14915473"/>
<evidence type="ECO:0000259" key="2">
    <source>
        <dbReference type="Pfam" id="PF12146"/>
    </source>
</evidence>
<dbReference type="PANTHER" id="PTHR11614">
    <property type="entry name" value="PHOSPHOLIPASE-RELATED"/>
    <property type="match status" value="1"/>
</dbReference>
<accession>L8GRQ5</accession>
<dbReference type="InterPro" id="IPR022742">
    <property type="entry name" value="Hydrolase_4"/>
</dbReference>
<dbReference type="OrthoDB" id="2498029at2759"/>
<proteinExistence type="predicted"/>
<dbReference type="InterPro" id="IPR051044">
    <property type="entry name" value="MAG_DAG_Lipase"/>
</dbReference>
<dbReference type="RefSeq" id="XP_004336839.1">
    <property type="nucleotide sequence ID" value="XM_004336791.1"/>
</dbReference>
<dbReference type="VEuPathDB" id="AmoebaDB:ACA1_129510"/>
<feature type="domain" description="Serine aminopeptidase S33" evidence="2">
    <location>
        <begin position="81"/>
        <end position="323"/>
    </location>
</feature>
<feature type="transmembrane region" description="Helical" evidence="1">
    <location>
        <begin position="16"/>
        <end position="36"/>
    </location>
</feature>
<dbReference type="SUPFAM" id="SSF53474">
    <property type="entry name" value="alpha/beta-Hydrolases"/>
    <property type="match status" value="1"/>
</dbReference>
<name>L8GRQ5_ACACF</name>
<dbReference type="PRINTS" id="PR00111">
    <property type="entry name" value="ABHYDROLASE"/>
</dbReference>
<dbReference type="STRING" id="1257118.L8GRQ5"/>
<protein>
    <submittedName>
        <fullName evidence="3">Hydrolase, alpha/beta fold domain containing protein</fullName>
    </submittedName>
</protein>
<dbReference type="InterPro" id="IPR029058">
    <property type="entry name" value="AB_hydrolase_fold"/>
</dbReference>
<evidence type="ECO:0000313" key="4">
    <source>
        <dbReference type="Proteomes" id="UP000011083"/>
    </source>
</evidence>
<dbReference type="Gene3D" id="3.40.50.1820">
    <property type="entry name" value="alpha/beta hydrolase"/>
    <property type="match status" value="1"/>
</dbReference>
<evidence type="ECO:0000313" key="3">
    <source>
        <dbReference type="EMBL" id="ELR14826.1"/>
    </source>
</evidence>
<dbReference type="Proteomes" id="UP000011083">
    <property type="component" value="Unassembled WGS sequence"/>
</dbReference>
<dbReference type="GO" id="GO:0016787">
    <property type="term" value="F:hydrolase activity"/>
    <property type="evidence" value="ECO:0007669"/>
    <property type="project" value="UniProtKB-KW"/>
</dbReference>
<dbReference type="InterPro" id="IPR000073">
    <property type="entry name" value="AB_hydrolase_1"/>
</dbReference>
<keyword evidence="1" id="KW-0472">Membrane</keyword>
<gene>
    <name evidence="3" type="ORF">ACA1_129510</name>
</gene>
<keyword evidence="4" id="KW-1185">Reference proteome</keyword>
<evidence type="ECO:0000256" key="1">
    <source>
        <dbReference type="SAM" id="Phobius"/>
    </source>
</evidence>